<sequence>MTGHTPFSKLRAGLPPERQQRAAQKTAALRERMALHEVREARRLTQASLADTLGVDQSAVAKMEKRTDMYVGNLRRFVAAMGGELQIIARFPEGDVVIDNFAGLGEPADPAASTGAD</sequence>
<proteinExistence type="predicted"/>
<evidence type="ECO:0000313" key="4">
    <source>
        <dbReference type="Proteomes" id="UP000501891"/>
    </source>
</evidence>
<dbReference type="Gene3D" id="1.10.260.40">
    <property type="entry name" value="lambda repressor-like DNA-binding domains"/>
    <property type="match status" value="1"/>
</dbReference>
<evidence type="ECO:0000259" key="2">
    <source>
        <dbReference type="PROSITE" id="PS50943"/>
    </source>
</evidence>
<dbReference type="GO" id="GO:0003677">
    <property type="term" value="F:DNA binding"/>
    <property type="evidence" value="ECO:0007669"/>
    <property type="project" value="InterPro"/>
</dbReference>
<dbReference type="Pfam" id="PF13744">
    <property type="entry name" value="HTH_37"/>
    <property type="match status" value="1"/>
</dbReference>
<feature type="domain" description="HTH cro/C1-type" evidence="2">
    <location>
        <begin position="35"/>
        <end position="65"/>
    </location>
</feature>
<reference evidence="3" key="1">
    <citation type="submission" date="2020-04" db="EMBL/GenBank/DDBJ databases">
        <title>A desert anoxygenic phototrophic bacterium fixes CO2 using RubisCO under aerobic conditions.</title>
        <authorList>
            <person name="Tang K."/>
        </authorList>
    </citation>
    <scope>NUCLEOTIDE SEQUENCE [LARGE SCALE GENOMIC DNA]</scope>
    <source>
        <strain evidence="3">MIMtkB3</strain>
    </source>
</reference>
<accession>A0A858RA07</accession>
<dbReference type="SMART" id="SM00530">
    <property type="entry name" value="HTH_XRE"/>
    <property type="match status" value="1"/>
</dbReference>
<evidence type="ECO:0000256" key="1">
    <source>
        <dbReference type="SAM" id="MobiDB-lite"/>
    </source>
</evidence>
<feature type="region of interest" description="Disordered" evidence="1">
    <location>
        <begin position="1"/>
        <end position="23"/>
    </location>
</feature>
<dbReference type="AlphaFoldDB" id="A0A858RA07"/>
<keyword evidence="4" id="KW-1185">Reference proteome</keyword>
<dbReference type="PROSITE" id="PS50943">
    <property type="entry name" value="HTH_CROC1"/>
    <property type="match status" value="1"/>
</dbReference>
<evidence type="ECO:0000313" key="3">
    <source>
        <dbReference type="EMBL" id="QJE74234.1"/>
    </source>
</evidence>
<dbReference type="SUPFAM" id="SSF47413">
    <property type="entry name" value="lambda repressor-like DNA-binding domains"/>
    <property type="match status" value="1"/>
</dbReference>
<dbReference type="InterPro" id="IPR001387">
    <property type="entry name" value="Cro/C1-type_HTH"/>
</dbReference>
<dbReference type="Proteomes" id="UP000501891">
    <property type="component" value="Chromosome"/>
</dbReference>
<dbReference type="InterPro" id="IPR010982">
    <property type="entry name" value="Lambda_DNA-bd_dom_sf"/>
</dbReference>
<gene>
    <name evidence="3" type="ORF">HHL28_15120</name>
</gene>
<dbReference type="EMBL" id="CP051775">
    <property type="protein sequence ID" value="QJE74234.1"/>
    <property type="molecule type" value="Genomic_DNA"/>
</dbReference>
<organism evidence="3 4">
    <name type="scientific">Aerophototrophica crusticola</name>
    <dbReference type="NCBI Taxonomy" id="1709002"/>
    <lineage>
        <taxon>Bacteria</taxon>
        <taxon>Pseudomonadati</taxon>
        <taxon>Pseudomonadota</taxon>
        <taxon>Alphaproteobacteria</taxon>
        <taxon>Rhodospirillales</taxon>
        <taxon>Rhodospirillaceae</taxon>
        <taxon>Aerophototrophica</taxon>
    </lineage>
</organism>
<dbReference type="KEGG" id="acru:HHL28_15120"/>
<name>A0A858RA07_9PROT</name>
<protein>
    <submittedName>
        <fullName evidence="3">XRE family transcriptional regulator</fullName>
    </submittedName>
</protein>
<dbReference type="InterPro" id="IPR039554">
    <property type="entry name" value="HigA2-like_HTH"/>
</dbReference>
<dbReference type="CDD" id="cd00093">
    <property type="entry name" value="HTH_XRE"/>
    <property type="match status" value="1"/>
</dbReference>